<feature type="domain" description="HTH gntR-type" evidence="4">
    <location>
        <begin position="8"/>
        <end position="75"/>
    </location>
</feature>
<dbReference type="Pfam" id="PF00392">
    <property type="entry name" value="GntR"/>
    <property type="match status" value="1"/>
</dbReference>
<dbReference type="Proteomes" id="UP001621418">
    <property type="component" value="Chromosome"/>
</dbReference>
<dbReference type="InterPro" id="IPR008920">
    <property type="entry name" value="TF_FadR/GntR_C"/>
</dbReference>
<dbReference type="SMART" id="SM00345">
    <property type="entry name" value="HTH_GNTR"/>
    <property type="match status" value="1"/>
</dbReference>
<name>A0ABZ1N390_9NOCA</name>
<evidence type="ECO:0000313" key="6">
    <source>
        <dbReference type="Proteomes" id="UP001621418"/>
    </source>
</evidence>
<evidence type="ECO:0000313" key="5">
    <source>
        <dbReference type="EMBL" id="WTY34403.1"/>
    </source>
</evidence>
<dbReference type="Gene3D" id="1.20.120.530">
    <property type="entry name" value="GntR ligand-binding domain-like"/>
    <property type="match status" value="1"/>
</dbReference>
<accession>A0ABZ1N390</accession>
<keyword evidence="1" id="KW-0805">Transcription regulation</keyword>
<sequence>MAGILRTVSVTEALLDSLRADILDGVLAPGESLTETDVSARYGVSRPTARAVINQLVQVGLLRRPAHRPAHVPVLTRSDVEDLFLVRLPLELEAVRLVSGRRSVPAEAARAVADVRDIDPDAPHSAFVEADLRFHRALVDSVGSPRLSEHYARLGGEIHLCMVQSRGLLGSARIAGEHQDILVALERATPAVAVRLMRAHLVGARDLLAESASATGEFERRDHTS</sequence>
<keyword evidence="6" id="KW-1185">Reference proteome</keyword>
<gene>
    <name evidence="5" type="ORF">OG308_24195</name>
</gene>
<reference evidence="5 6" key="1">
    <citation type="submission" date="2022-10" db="EMBL/GenBank/DDBJ databases">
        <title>The complete genomes of actinobacterial strains from the NBC collection.</title>
        <authorList>
            <person name="Joergensen T.S."/>
            <person name="Alvarez Arevalo M."/>
            <person name="Sterndorff E.B."/>
            <person name="Faurdal D."/>
            <person name="Vuksanovic O."/>
            <person name="Mourched A.-S."/>
            <person name="Charusanti P."/>
            <person name="Shaw S."/>
            <person name="Blin K."/>
            <person name="Weber T."/>
        </authorList>
    </citation>
    <scope>NUCLEOTIDE SEQUENCE [LARGE SCALE GENOMIC DNA]</scope>
    <source>
        <strain evidence="5 6">NBC_01413</strain>
    </source>
</reference>
<organism evidence="5 6">
    <name type="scientific">Nocardia salmonicida</name>
    <dbReference type="NCBI Taxonomy" id="53431"/>
    <lineage>
        <taxon>Bacteria</taxon>
        <taxon>Bacillati</taxon>
        <taxon>Actinomycetota</taxon>
        <taxon>Actinomycetes</taxon>
        <taxon>Mycobacteriales</taxon>
        <taxon>Nocardiaceae</taxon>
        <taxon>Nocardia</taxon>
    </lineage>
</organism>
<dbReference type="Pfam" id="PF07729">
    <property type="entry name" value="FCD"/>
    <property type="match status" value="1"/>
</dbReference>
<protein>
    <submittedName>
        <fullName evidence="5">GntR family transcriptional regulator</fullName>
    </submittedName>
</protein>
<dbReference type="Gene3D" id="1.10.10.10">
    <property type="entry name" value="Winged helix-like DNA-binding domain superfamily/Winged helix DNA-binding domain"/>
    <property type="match status" value="1"/>
</dbReference>
<evidence type="ECO:0000256" key="1">
    <source>
        <dbReference type="ARBA" id="ARBA00023015"/>
    </source>
</evidence>
<evidence type="ECO:0000259" key="4">
    <source>
        <dbReference type="PROSITE" id="PS50949"/>
    </source>
</evidence>
<dbReference type="SUPFAM" id="SSF46785">
    <property type="entry name" value="Winged helix' DNA-binding domain"/>
    <property type="match status" value="1"/>
</dbReference>
<dbReference type="InterPro" id="IPR036390">
    <property type="entry name" value="WH_DNA-bd_sf"/>
</dbReference>
<keyword evidence="2" id="KW-0238">DNA-binding</keyword>
<evidence type="ECO:0000256" key="2">
    <source>
        <dbReference type="ARBA" id="ARBA00023125"/>
    </source>
</evidence>
<dbReference type="InterPro" id="IPR011711">
    <property type="entry name" value="GntR_C"/>
</dbReference>
<keyword evidence="3" id="KW-0804">Transcription</keyword>
<dbReference type="SUPFAM" id="SSF48008">
    <property type="entry name" value="GntR ligand-binding domain-like"/>
    <property type="match status" value="1"/>
</dbReference>
<dbReference type="InterPro" id="IPR000524">
    <property type="entry name" value="Tscrpt_reg_HTH_GntR"/>
</dbReference>
<dbReference type="PROSITE" id="PS50949">
    <property type="entry name" value="HTH_GNTR"/>
    <property type="match status" value="1"/>
</dbReference>
<proteinExistence type="predicted"/>
<dbReference type="PANTHER" id="PTHR43537">
    <property type="entry name" value="TRANSCRIPTIONAL REGULATOR, GNTR FAMILY"/>
    <property type="match status" value="1"/>
</dbReference>
<dbReference type="SMART" id="SM00895">
    <property type="entry name" value="FCD"/>
    <property type="match status" value="1"/>
</dbReference>
<dbReference type="EMBL" id="CP109527">
    <property type="protein sequence ID" value="WTY34403.1"/>
    <property type="molecule type" value="Genomic_DNA"/>
</dbReference>
<dbReference type="PANTHER" id="PTHR43537:SF45">
    <property type="entry name" value="GNTR FAMILY REGULATORY PROTEIN"/>
    <property type="match status" value="1"/>
</dbReference>
<evidence type="ECO:0000256" key="3">
    <source>
        <dbReference type="ARBA" id="ARBA00023163"/>
    </source>
</evidence>
<dbReference type="InterPro" id="IPR036388">
    <property type="entry name" value="WH-like_DNA-bd_sf"/>
</dbReference>
<dbReference type="RefSeq" id="WP_405146749.1">
    <property type="nucleotide sequence ID" value="NZ_CP109527.1"/>
</dbReference>